<keyword evidence="2" id="KW-0479">Metal-binding</keyword>
<keyword evidence="11" id="KW-1185">Reference proteome</keyword>
<evidence type="ECO:0000259" key="9">
    <source>
        <dbReference type="SMART" id="SM00451"/>
    </source>
</evidence>
<dbReference type="OMA" id="QNWIKNS"/>
<dbReference type="AlphaFoldDB" id="A0A124SCJ5"/>
<evidence type="ECO:0000313" key="10">
    <source>
        <dbReference type="EMBL" id="KVH93997.1"/>
    </source>
</evidence>
<dbReference type="SMART" id="SM00451">
    <property type="entry name" value="ZnF_U1"/>
    <property type="match status" value="1"/>
</dbReference>
<keyword evidence="4 7" id="KW-0863">Zinc-finger</keyword>
<dbReference type="Proteomes" id="UP000243975">
    <property type="component" value="Unassembled WGS sequence"/>
</dbReference>
<dbReference type="SUPFAM" id="SSF57667">
    <property type="entry name" value="beta-beta-alpha zinc fingers"/>
    <property type="match status" value="3"/>
</dbReference>
<dbReference type="FunFam" id="3.30.1490.490:FF:000001">
    <property type="entry name" value="cell growth-regulating nucleolar protein-like"/>
    <property type="match status" value="1"/>
</dbReference>
<keyword evidence="6" id="KW-0539">Nucleus</keyword>
<evidence type="ECO:0000256" key="7">
    <source>
        <dbReference type="PROSITE-ProRule" id="PRU01145"/>
    </source>
</evidence>
<dbReference type="Gene3D" id="3.30.1490.490">
    <property type="match status" value="1"/>
</dbReference>
<feature type="compositionally biased region" description="Basic and acidic residues" evidence="8">
    <location>
        <begin position="201"/>
        <end position="216"/>
    </location>
</feature>
<dbReference type="Pfam" id="PF08790">
    <property type="entry name" value="zf-LYAR"/>
    <property type="match status" value="1"/>
</dbReference>
<gene>
    <name evidence="10" type="ORF">Ccrd_003950</name>
</gene>
<feature type="region of interest" description="Disordered" evidence="8">
    <location>
        <begin position="197"/>
        <end position="216"/>
    </location>
</feature>
<dbReference type="EMBL" id="LEKV01004578">
    <property type="protein sequence ID" value="KVH93997.1"/>
    <property type="molecule type" value="Genomic_DNA"/>
</dbReference>
<dbReference type="GO" id="GO:0000122">
    <property type="term" value="P:negative regulation of transcription by RNA polymerase II"/>
    <property type="evidence" value="ECO:0007669"/>
    <property type="project" value="TreeGrafter"/>
</dbReference>
<evidence type="ECO:0000256" key="8">
    <source>
        <dbReference type="SAM" id="MobiDB-lite"/>
    </source>
</evidence>
<evidence type="ECO:0000313" key="11">
    <source>
        <dbReference type="Proteomes" id="UP000243975"/>
    </source>
</evidence>
<comment type="caution">
    <text evidence="10">The sequence shown here is derived from an EMBL/GenBank/DDBJ whole genome shotgun (WGS) entry which is preliminary data.</text>
</comment>
<evidence type="ECO:0000256" key="2">
    <source>
        <dbReference type="ARBA" id="ARBA00022723"/>
    </source>
</evidence>
<feature type="domain" description="U1-type" evidence="9">
    <location>
        <begin position="90"/>
        <end position="124"/>
    </location>
</feature>
<evidence type="ECO:0000256" key="1">
    <source>
        <dbReference type="ARBA" id="ARBA00004123"/>
    </source>
</evidence>
<evidence type="ECO:0000256" key="4">
    <source>
        <dbReference type="ARBA" id="ARBA00022771"/>
    </source>
</evidence>
<feature type="compositionally biased region" description="Basic and acidic residues" evidence="8">
    <location>
        <begin position="143"/>
        <end position="164"/>
    </location>
</feature>
<evidence type="ECO:0000256" key="6">
    <source>
        <dbReference type="ARBA" id="ARBA00023242"/>
    </source>
</evidence>
<reference evidence="10 11" key="1">
    <citation type="journal article" date="2016" name="Sci. Rep.">
        <title>The genome sequence of the outbreeding globe artichoke constructed de novo incorporating a phase-aware low-pass sequencing strategy of F1 progeny.</title>
        <authorList>
            <person name="Scaglione D."/>
            <person name="Reyes-Chin-Wo S."/>
            <person name="Acquadro A."/>
            <person name="Froenicke L."/>
            <person name="Portis E."/>
            <person name="Beitel C."/>
            <person name="Tirone M."/>
            <person name="Mauro R."/>
            <person name="Lo Monaco A."/>
            <person name="Mauromicale G."/>
            <person name="Faccioli P."/>
            <person name="Cattivelli L."/>
            <person name="Rieseberg L."/>
            <person name="Michelmore R."/>
            <person name="Lanteri S."/>
        </authorList>
    </citation>
    <scope>NUCLEOTIDE SEQUENCE [LARGE SCALE GENOMIC DNA]</scope>
    <source>
        <strain evidence="10">2C</strain>
    </source>
</reference>
<sequence>MVWFQCEDCGDNLKKPKLANHFRVCSANKLSCIDCGQMFGQQSVQGHTQCITETEKYGPKGQAKPSTPGKPNSSSKPKPEVDINVGLSERPPWFCSLCNTSATSKQTLLLHADGKKHRAKARAFHASQQPPKVSEEPTPNTEGKSENIQKNDSEDVKETLTSENKKRKLESSENNGASHTPGGNAAGELGNGEVIQDANTESEKPKKAKRKEEDGQKRIKWKKIITAVLNSNPDGILKMRKLRAQVLKTLTESGSKIDENQLVDTLEHKINSSSKFTVNGKYVQLLKPEVLCKIPQELHIVEGEHPCLIGLAFVYLHAKAEAEAAAAAAAAAATLPVPVQYLKSAIRTVGSLLQ</sequence>
<feature type="region of interest" description="Disordered" evidence="8">
    <location>
        <begin position="56"/>
        <end position="85"/>
    </location>
</feature>
<comment type="subcellular location">
    <subcellularLocation>
        <location evidence="1">Nucleus</location>
    </subcellularLocation>
</comment>
<organism evidence="10 11">
    <name type="scientific">Cynara cardunculus var. scolymus</name>
    <name type="common">Globe artichoke</name>
    <name type="synonym">Cynara scolymus</name>
    <dbReference type="NCBI Taxonomy" id="59895"/>
    <lineage>
        <taxon>Eukaryota</taxon>
        <taxon>Viridiplantae</taxon>
        <taxon>Streptophyta</taxon>
        <taxon>Embryophyta</taxon>
        <taxon>Tracheophyta</taxon>
        <taxon>Spermatophyta</taxon>
        <taxon>Magnoliopsida</taxon>
        <taxon>eudicotyledons</taxon>
        <taxon>Gunneridae</taxon>
        <taxon>Pentapetalae</taxon>
        <taxon>asterids</taxon>
        <taxon>campanulids</taxon>
        <taxon>Asterales</taxon>
        <taxon>Asteraceae</taxon>
        <taxon>Carduoideae</taxon>
        <taxon>Cardueae</taxon>
        <taxon>Carduinae</taxon>
        <taxon>Cynara</taxon>
    </lineage>
</organism>
<evidence type="ECO:0000256" key="3">
    <source>
        <dbReference type="ARBA" id="ARBA00022737"/>
    </source>
</evidence>
<feature type="region of interest" description="Disordered" evidence="8">
    <location>
        <begin position="113"/>
        <end position="190"/>
    </location>
</feature>
<dbReference type="STRING" id="59895.A0A124SCJ5"/>
<name>A0A124SCJ5_CYNCS</name>
<evidence type="ECO:0000256" key="5">
    <source>
        <dbReference type="ARBA" id="ARBA00022833"/>
    </source>
</evidence>
<keyword evidence="5" id="KW-0862">Zinc</keyword>
<dbReference type="Gramene" id="KVH93997">
    <property type="protein sequence ID" value="KVH93997"/>
    <property type="gene ID" value="Ccrd_003950"/>
</dbReference>
<dbReference type="PANTHER" id="PTHR13100">
    <property type="entry name" value="CELL GROWTH-REGULATING NUCLEOLAR PROTEIN LYAR"/>
    <property type="match status" value="1"/>
</dbReference>
<dbReference type="FunFam" id="3.30.160.60:FF:001583">
    <property type="entry name" value="UBP1-associated proteins 1C"/>
    <property type="match status" value="1"/>
</dbReference>
<accession>A0A124SCJ5</accession>
<dbReference type="GO" id="GO:0008270">
    <property type="term" value="F:zinc ion binding"/>
    <property type="evidence" value="ECO:0007669"/>
    <property type="project" value="UniProtKB-KW"/>
</dbReference>
<keyword evidence="3" id="KW-0677">Repeat</keyword>
<dbReference type="Gene3D" id="3.30.160.60">
    <property type="entry name" value="Classic Zinc Finger"/>
    <property type="match status" value="1"/>
</dbReference>
<dbReference type="InterPro" id="IPR036236">
    <property type="entry name" value="Znf_C2H2_sf"/>
</dbReference>
<feature type="compositionally biased region" description="Polar residues" evidence="8">
    <location>
        <begin position="127"/>
        <end position="142"/>
    </location>
</feature>
<dbReference type="InterPro" id="IPR013087">
    <property type="entry name" value="Znf_C2H2_type"/>
</dbReference>
<dbReference type="Pfam" id="PF25879">
    <property type="entry name" value="WHD_LYAR"/>
    <property type="match status" value="1"/>
</dbReference>
<proteinExistence type="predicted"/>
<dbReference type="Pfam" id="PF12874">
    <property type="entry name" value="zf-met"/>
    <property type="match status" value="1"/>
</dbReference>
<dbReference type="InterPro" id="IPR003604">
    <property type="entry name" value="Matrin/U1-like-C_Znf_C2H2"/>
</dbReference>
<dbReference type="PROSITE" id="PS51804">
    <property type="entry name" value="ZF_C2HC_LYAR"/>
    <property type="match status" value="2"/>
</dbReference>
<dbReference type="InterPro" id="IPR014898">
    <property type="entry name" value="Znf_C2H2_LYAR"/>
</dbReference>
<dbReference type="InterPro" id="IPR058719">
    <property type="entry name" value="WHD_LYAR"/>
</dbReference>
<dbReference type="GO" id="GO:0006364">
    <property type="term" value="P:rRNA processing"/>
    <property type="evidence" value="ECO:0007669"/>
    <property type="project" value="TreeGrafter"/>
</dbReference>
<dbReference type="GO" id="GO:0005730">
    <property type="term" value="C:nucleolus"/>
    <property type="evidence" value="ECO:0007669"/>
    <property type="project" value="TreeGrafter"/>
</dbReference>
<protein>
    <submittedName>
        <fullName evidence="10">Zinc finger, C2H2, LYAR-type</fullName>
    </submittedName>
</protein>
<feature type="compositionally biased region" description="Basic residues" evidence="8">
    <location>
        <begin position="114"/>
        <end position="123"/>
    </location>
</feature>
<feature type="compositionally biased region" description="Low complexity" evidence="8">
    <location>
        <begin position="64"/>
        <end position="76"/>
    </location>
</feature>
<dbReference type="GO" id="GO:0003677">
    <property type="term" value="F:DNA binding"/>
    <property type="evidence" value="ECO:0007669"/>
    <property type="project" value="InterPro"/>
</dbReference>
<dbReference type="PANTHER" id="PTHR13100:SF10">
    <property type="entry name" value="CELL GROWTH-REGULATING NUCLEOLAR PROTEIN"/>
    <property type="match status" value="1"/>
</dbReference>
<dbReference type="InterPro" id="IPR039999">
    <property type="entry name" value="LYAR"/>
</dbReference>